<dbReference type="PANTHER" id="PTHR32309:SF31">
    <property type="entry name" value="CAPSULAR EXOPOLYSACCHARIDE FAMILY"/>
    <property type="match status" value="1"/>
</dbReference>
<keyword evidence="5 8" id="KW-1133">Transmembrane helix</keyword>
<evidence type="ECO:0000313" key="10">
    <source>
        <dbReference type="EMBL" id="MFC5003592.1"/>
    </source>
</evidence>
<evidence type="ECO:0000256" key="1">
    <source>
        <dbReference type="ARBA" id="ARBA00004651"/>
    </source>
</evidence>
<dbReference type="InterPro" id="IPR050445">
    <property type="entry name" value="Bact_polysacc_biosynth/exp"/>
</dbReference>
<evidence type="ECO:0000256" key="6">
    <source>
        <dbReference type="ARBA" id="ARBA00023136"/>
    </source>
</evidence>
<comment type="similarity">
    <text evidence="2">Belongs to the CpsC/CapA family.</text>
</comment>
<proteinExistence type="inferred from homology"/>
<dbReference type="Pfam" id="PF02706">
    <property type="entry name" value="Wzz"/>
    <property type="match status" value="1"/>
</dbReference>
<keyword evidence="11" id="KW-1185">Reference proteome</keyword>
<accession>A0ABV9W5P1</accession>
<evidence type="ECO:0000256" key="7">
    <source>
        <dbReference type="SAM" id="MobiDB-lite"/>
    </source>
</evidence>
<gene>
    <name evidence="10" type="ORF">ACFPIJ_37940</name>
</gene>
<evidence type="ECO:0000256" key="4">
    <source>
        <dbReference type="ARBA" id="ARBA00022692"/>
    </source>
</evidence>
<sequence>MSSTPSTILARLVRRFGLLVVVTALGAGTGGIYGQVKTPTYRAQAYVVLTAEPGESFAAVNFAQAYGRIVTNGPVTDAAATALGSRDGLSTVTATTSPDAPVIEITATGADAKRTADVANAVAKALAEYATARKAETRVTASVLAPASTPTAPSSPKPPLELVVGAAAGLLVGGLAALAGAGRTRRGTTAAVAAAGQDVVRTPVQPVWASGTVATALVPVPPDAAADPPPPLPPGMSWPPMAIAWNAAPPETSAWKAAPPQTPAWNAAPPQTPAAPPDAPDVVAAPQQPAEPPKVIGRAVVIRRESL</sequence>
<dbReference type="EMBL" id="JBHSIU010000054">
    <property type="protein sequence ID" value="MFC5003592.1"/>
    <property type="molecule type" value="Genomic_DNA"/>
</dbReference>
<feature type="region of interest" description="Disordered" evidence="7">
    <location>
        <begin position="253"/>
        <end position="291"/>
    </location>
</feature>
<dbReference type="PANTHER" id="PTHR32309">
    <property type="entry name" value="TYROSINE-PROTEIN KINASE"/>
    <property type="match status" value="1"/>
</dbReference>
<keyword evidence="6 8" id="KW-0472">Membrane</keyword>
<comment type="caution">
    <text evidence="10">The sequence shown here is derived from an EMBL/GenBank/DDBJ whole genome shotgun (WGS) entry which is preliminary data.</text>
</comment>
<dbReference type="RefSeq" id="WP_380122712.1">
    <property type="nucleotide sequence ID" value="NZ_JBHSIU010000054.1"/>
</dbReference>
<feature type="domain" description="Polysaccharide chain length determinant N-terminal" evidence="9">
    <location>
        <begin position="8"/>
        <end position="93"/>
    </location>
</feature>
<name>A0ABV9W5P1_9ACTN</name>
<organism evidence="10 11">
    <name type="scientific">Dactylosporangium cerinum</name>
    <dbReference type="NCBI Taxonomy" id="1434730"/>
    <lineage>
        <taxon>Bacteria</taxon>
        <taxon>Bacillati</taxon>
        <taxon>Actinomycetota</taxon>
        <taxon>Actinomycetes</taxon>
        <taxon>Micromonosporales</taxon>
        <taxon>Micromonosporaceae</taxon>
        <taxon>Dactylosporangium</taxon>
    </lineage>
</organism>
<comment type="subcellular location">
    <subcellularLocation>
        <location evidence="1">Cell membrane</location>
        <topology evidence="1">Multi-pass membrane protein</topology>
    </subcellularLocation>
</comment>
<evidence type="ECO:0000256" key="3">
    <source>
        <dbReference type="ARBA" id="ARBA00022475"/>
    </source>
</evidence>
<evidence type="ECO:0000256" key="5">
    <source>
        <dbReference type="ARBA" id="ARBA00022989"/>
    </source>
</evidence>
<evidence type="ECO:0000256" key="2">
    <source>
        <dbReference type="ARBA" id="ARBA00006683"/>
    </source>
</evidence>
<reference evidence="11" key="1">
    <citation type="journal article" date="2019" name="Int. J. Syst. Evol. Microbiol.">
        <title>The Global Catalogue of Microorganisms (GCM) 10K type strain sequencing project: providing services to taxonomists for standard genome sequencing and annotation.</title>
        <authorList>
            <consortium name="The Broad Institute Genomics Platform"/>
            <consortium name="The Broad Institute Genome Sequencing Center for Infectious Disease"/>
            <person name="Wu L."/>
            <person name="Ma J."/>
        </authorList>
    </citation>
    <scope>NUCLEOTIDE SEQUENCE [LARGE SCALE GENOMIC DNA]</scope>
    <source>
        <strain evidence="11">CGMCC 4.7152</strain>
    </source>
</reference>
<dbReference type="Proteomes" id="UP001595912">
    <property type="component" value="Unassembled WGS sequence"/>
</dbReference>
<evidence type="ECO:0000259" key="9">
    <source>
        <dbReference type="Pfam" id="PF02706"/>
    </source>
</evidence>
<dbReference type="InterPro" id="IPR003856">
    <property type="entry name" value="LPS_length_determ_N"/>
</dbReference>
<evidence type="ECO:0000313" key="11">
    <source>
        <dbReference type="Proteomes" id="UP001595912"/>
    </source>
</evidence>
<protein>
    <submittedName>
        <fullName evidence="10">YveK family protein</fullName>
    </submittedName>
</protein>
<feature type="transmembrane region" description="Helical" evidence="8">
    <location>
        <begin position="12"/>
        <end position="33"/>
    </location>
</feature>
<keyword evidence="4 8" id="KW-0812">Transmembrane</keyword>
<evidence type="ECO:0000256" key="8">
    <source>
        <dbReference type="SAM" id="Phobius"/>
    </source>
</evidence>
<feature type="compositionally biased region" description="Pro residues" evidence="7">
    <location>
        <begin position="270"/>
        <end position="279"/>
    </location>
</feature>
<feature type="transmembrane region" description="Helical" evidence="8">
    <location>
        <begin position="162"/>
        <end position="181"/>
    </location>
</feature>
<feature type="compositionally biased region" description="Low complexity" evidence="7">
    <location>
        <begin position="257"/>
        <end position="269"/>
    </location>
</feature>
<keyword evidence="3" id="KW-1003">Cell membrane</keyword>